<evidence type="ECO:0000313" key="2">
    <source>
        <dbReference type="EMBL" id="CAF4413298.1"/>
    </source>
</evidence>
<proteinExistence type="predicted"/>
<sequence>WEYGYDPQVDLDSILNGTGYHFKSFIIFVNQHQWIPQIFSAFMLFWLTAFVIGFSQLVLGKAFFVKHDLKGLLKC</sequence>
<protein>
    <submittedName>
        <fullName evidence="2">Uncharacterized protein</fullName>
    </submittedName>
</protein>
<dbReference type="EMBL" id="CAJOAZ010027914">
    <property type="protein sequence ID" value="CAF4413298.1"/>
    <property type="molecule type" value="Genomic_DNA"/>
</dbReference>
<reference evidence="2" key="1">
    <citation type="submission" date="2021-02" db="EMBL/GenBank/DDBJ databases">
        <authorList>
            <person name="Nowell W R."/>
        </authorList>
    </citation>
    <scope>NUCLEOTIDE SEQUENCE</scope>
</reference>
<comment type="caution">
    <text evidence="2">The sequence shown here is derived from an EMBL/GenBank/DDBJ whole genome shotgun (WGS) entry which is preliminary data.</text>
</comment>
<feature type="non-terminal residue" evidence="2">
    <location>
        <position position="1"/>
    </location>
</feature>
<evidence type="ECO:0000256" key="1">
    <source>
        <dbReference type="SAM" id="Phobius"/>
    </source>
</evidence>
<gene>
    <name evidence="2" type="ORF">OXD698_LOCUS52173</name>
</gene>
<evidence type="ECO:0000313" key="3">
    <source>
        <dbReference type="Proteomes" id="UP000663844"/>
    </source>
</evidence>
<dbReference type="AlphaFoldDB" id="A0A820Q0Y4"/>
<accession>A0A820Q0Y4</accession>
<dbReference type="Proteomes" id="UP000663844">
    <property type="component" value="Unassembled WGS sequence"/>
</dbReference>
<keyword evidence="1" id="KW-1133">Transmembrane helix</keyword>
<organism evidence="2 3">
    <name type="scientific">Adineta steineri</name>
    <dbReference type="NCBI Taxonomy" id="433720"/>
    <lineage>
        <taxon>Eukaryota</taxon>
        <taxon>Metazoa</taxon>
        <taxon>Spiralia</taxon>
        <taxon>Gnathifera</taxon>
        <taxon>Rotifera</taxon>
        <taxon>Eurotatoria</taxon>
        <taxon>Bdelloidea</taxon>
        <taxon>Adinetida</taxon>
        <taxon>Adinetidae</taxon>
        <taxon>Adineta</taxon>
    </lineage>
</organism>
<keyword evidence="1" id="KW-0472">Membrane</keyword>
<feature type="transmembrane region" description="Helical" evidence="1">
    <location>
        <begin position="38"/>
        <end position="64"/>
    </location>
</feature>
<keyword evidence="1" id="KW-0812">Transmembrane</keyword>
<name>A0A820Q0Y4_9BILA</name>